<keyword evidence="2" id="KW-1133">Transmembrane helix</keyword>
<dbReference type="GO" id="GO:0005737">
    <property type="term" value="C:cytoplasm"/>
    <property type="evidence" value="ECO:0007669"/>
    <property type="project" value="TreeGrafter"/>
</dbReference>
<dbReference type="GO" id="GO:0005615">
    <property type="term" value="C:extracellular space"/>
    <property type="evidence" value="ECO:0007669"/>
    <property type="project" value="TreeGrafter"/>
</dbReference>
<dbReference type="InterPro" id="IPR050344">
    <property type="entry name" value="Peptidase_M1_aminopeptidases"/>
</dbReference>
<dbReference type="GO" id="GO:0008270">
    <property type="term" value="F:zinc ion binding"/>
    <property type="evidence" value="ECO:0007669"/>
    <property type="project" value="TreeGrafter"/>
</dbReference>
<name>A0A6L2PF16_COPFO</name>
<dbReference type="Pfam" id="PF17900">
    <property type="entry name" value="Peptidase_M1_N"/>
    <property type="match status" value="1"/>
</dbReference>
<dbReference type="Proteomes" id="UP000502823">
    <property type="component" value="Unassembled WGS sequence"/>
</dbReference>
<evidence type="ECO:0000259" key="3">
    <source>
        <dbReference type="Pfam" id="PF17900"/>
    </source>
</evidence>
<dbReference type="GO" id="GO:0016020">
    <property type="term" value="C:membrane"/>
    <property type="evidence" value="ECO:0007669"/>
    <property type="project" value="TreeGrafter"/>
</dbReference>
<dbReference type="SUPFAM" id="SSF63737">
    <property type="entry name" value="Leukotriene A4 hydrolase N-terminal domain"/>
    <property type="match status" value="1"/>
</dbReference>
<evidence type="ECO:0000313" key="4">
    <source>
        <dbReference type="EMBL" id="GFG31123.1"/>
    </source>
</evidence>
<keyword evidence="2" id="KW-0472">Membrane</keyword>
<organism evidence="4 5">
    <name type="scientific">Coptotermes formosanus</name>
    <name type="common">Formosan subterranean termite</name>
    <dbReference type="NCBI Taxonomy" id="36987"/>
    <lineage>
        <taxon>Eukaryota</taxon>
        <taxon>Metazoa</taxon>
        <taxon>Ecdysozoa</taxon>
        <taxon>Arthropoda</taxon>
        <taxon>Hexapoda</taxon>
        <taxon>Insecta</taxon>
        <taxon>Pterygota</taxon>
        <taxon>Neoptera</taxon>
        <taxon>Polyneoptera</taxon>
        <taxon>Dictyoptera</taxon>
        <taxon>Blattodea</taxon>
        <taxon>Blattoidea</taxon>
        <taxon>Termitoidae</taxon>
        <taxon>Rhinotermitidae</taxon>
        <taxon>Coptotermes</taxon>
    </lineage>
</organism>
<proteinExistence type="predicted"/>
<feature type="transmembrane region" description="Helical" evidence="2">
    <location>
        <begin position="76"/>
        <end position="101"/>
    </location>
</feature>
<protein>
    <recommendedName>
        <fullName evidence="3">Aminopeptidase N-like N-terminal domain-containing protein</fullName>
    </recommendedName>
</protein>
<dbReference type="EMBL" id="BLKM01010747">
    <property type="protein sequence ID" value="GFG31123.1"/>
    <property type="molecule type" value="Genomic_DNA"/>
</dbReference>
<evidence type="ECO:0000313" key="5">
    <source>
        <dbReference type="Proteomes" id="UP000502823"/>
    </source>
</evidence>
<gene>
    <name evidence="4" type="ORF">Cfor_00772</name>
</gene>
<keyword evidence="2" id="KW-0812">Transmembrane</keyword>
<dbReference type="InterPro" id="IPR045357">
    <property type="entry name" value="Aminopeptidase_N-like_N"/>
</dbReference>
<dbReference type="InParanoid" id="A0A6L2PF16"/>
<dbReference type="InterPro" id="IPR042097">
    <property type="entry name" value="Aminopeptidase_N-like_N_sf"/>
</dbReference>
<dbReference type="GO" id="GO:0006508">
    <property type="term" value="P:proteolysis"/>
    <property type="evidence" value="ECO:0007669"/>
    <property type="project" value="TreeGrafter"/>
</dbReference>
<keyword evidence="5" id="KW-1185">Reference proteome</keyword>
<keyword evidence="1" id="KW-0378">Hydrolase</keyword>
<evidence type="ECO:0000256" key="2">
    <source>
        <dbReference type="SAM" id="Phobius"/>
    </source>
</evidence>
<dbReference type="OrthoDB" id="8064882at2759"/>
<dbReference type="GO" id="GO:0070006">
    <property type="term" value="F:metalloaminopeptidase activity"/>
    <property type="evidence" value="ECO:0007669"/>
    <property type="project" value="TreeGrafter"/>
</dbReference>
<comment type="caution">
    <text evidence="4">The sequence shown here is derived from an EMBL/GenBank/DDBJ whole genome shotgun (WGS) entry which is preliminary data.</text>
</comment>
<keyword evidence="1" id="KW-0031">Aminopeptidase</keyword>
<evidence type="ECO:0000256" key="1">
    <source>
        <dbReference type="ARBA" id="ARBA00022438"/>
    </source>
</evidence>
<dbReference type="GO" id="GO:0042277">
    <property type="term" value="F:peptide binding"/>
    <property type="evidence" value="ECO:0007669"/>
    <property type="project" value="TreeGrafter"/>
</dbReference>
<dbReference type="GO" id="GO:0043171">
    <property type="term" value="P:peptide catabolic process"/>
    <property type="evidence" value="ECO:0007669"/>
    <property type="project" value="TreeGrafter"/>
</dbReference>
<accession>A0A6L2PF16</accession>
<reference evidence="5" key="1">
    <citation type="submission" date="2020-01" db="EMBL/GenBank/DDBJ databases">
        <title>Draft genome sequence of the Termite Coptotermes fromosanus.</title>
        <authorList>
            <person name="Itakura S."/>
            <person name="Yosikawa Y."/>
            <person name="Umezawa K."/>
        </authorList>
    </citation>
    <scope>NUCLEOTIDE SEQUENCE [LARGE SCALE GENOMIC DNA]</scope>
</reference>
<dbReference type="AlphaFoldDB" id="A0A6L2PF16"/>
<dbReference type="PANTHER" id="PTHR11533:SF276">
    <property type="entry name" value="GLUTAMYL AMINOPEPTIDASE"/>
    <property type="match status" value="1"/>
</dbReference>
<dbReference type="Gene3D" id="2.60.40.1730">
    <property type="entry name" value="tricorn interacting facor f3 domain"/>
    <property type="match status" value="1"/>
</dbReference>
<dbReference type="PANTHER" id="PTHR11533">
    <property type="entry name" value="PROTEASE M1 ZINC METALLOPROTEASE"/>
    <property type="match status" value="1"/>
</dbReference>
<sequence>MTTLIDAFHNFTNAPKKDPTKWYKHSWTEINWVREAEVNLTLRLVFQSIFVQSFKYSGRRTMTIKRNELQYGRGKLFYFFMWTCLVLAVLSICLVIAIILLRSHFTACGAAEGMVSHGVRMTSHSGIDMEEGSTPRSLPWELDYRLPSDTDPIHYDIFLHPDLSNSTFSGKVVIQIHVKKPRHFLLVNTKHLDIYDTRLTEVVAVGNEETDNFKKKRVGEEREIKIEDAFEYKPNEFWVTVIKNNKELQPGIYNLHLQFRGSLSGKIVGFYSSTYTDSKTQEKRFV</sequence>
<feature type="domain" description="Aminopeptidase N-like N-terminal" evidence="3">
    <location>
        <begin position="152"/>
        <end position="283"/>
    </location>
</feature>
<keyword evidence="1" id="KW-0645">Protease</keyword>